<dbReference type="Pfam" id="PF08379">
    <property type="entry name" value="Bact_transglu_N"/>
    <property type="match status" value="1"/>
</dbReference>
<dbReference type="PANTHER" id="PTHR33490:SF6">
    <property type="entry name" value="SLL1049 PROTEIN"/>
    <property type="match status" value="1"/>
</dbReference>
<dbReference type="InterPro" id="IPR013589">
    <property type="entry name" value="Bac_transglu_N"/>
</dbReference>
<keyword evidence="2" id="KW-0645">Protease</keyword>
<dbReference type="EMBL" id="FNZM01000015">
    <property type="protein sequence ID" value="SEK06328.1"/>
    <property type="molecule type" value="Genomic_DNA"/>
</dbReference>
<evidence type="ECO:0000259" key="1">
    <source>
        <dbReference type="SMART" id="SM00460"/>
    </source>
</evidence>
<proteinExistence type="predicted"/>
<dbReference type="Proteomes" id="UP000183529">
    <property type="component" value="Unassembled WGS sequence"/>
</dbReference>
<dbReference type="Pfam" id="PF01841">
    <property type="entry name" value="Transglut_core"/>
    <property type="match status" value="1"/>
</dbReference>
<accession>A0AAQ1GKE6</accession>
<dbReference type="SMART" id="SM00460">
    <property type="entry name" value="TGc"/>
    <property type="match status" value="1"/>
</dbReference>
<dbReference type="InterPro" id="IPR002931">
    <property type="entry name" value="Transglutaminase-like"/>
</dbReference>
<dbReference type="PANTHER" id="PTHR33490">
    <property type="entry name" value="BLR5614 PROTEIN-RELATED"/>
    <property type="match status" value="1"/>
</dbReference>
<evidence type="ECO:0000313" key="3">
    <source>
        <dbReference type="Proteomes" id="UP000183529"/>
    </source>
</evidence>
<dbReference type="InterPro" id="IPR038765">
    <property type="entry name" value="Papain-like_cys_pep_sf"/>
</dbReference>
<dbReference type="GO" id="GO:0008233">
    <property type="term" value="F:peptidase activity"/>
    <property type="evidence" value="ECO:0007669"/>
    <property type="project" value="UniProtKB-KW"/>
</dbReference>
<keyword evidence="2" id="KW-0378">Hydrolase</keyword>
<dbReference type="GO" id="GO:0006508">
    <property type="term" value="P:proteolysis"/>
    <property type="evidence" value="ECO:0007669"/>
    <property type="project" value="UniProtKB-KW"/>
</dbReference>
<sequence>MQLAIRHDTVYRYDAPVHYSIQQLRLAPLTTSSQIVTQWHVDAPGKLDASRDAYGNTLMTLVLSKPHNEIRLRVRGEVETVPLADGRLPEGEGPIPAEHFTSPTRLTEADDALAAFAHSLAPLDSAAALLEAAARVTERVCYEAGVTDVTHTAADALAIGRGVCQDHAHVMLALCRARGVPARYVSGYVDPGDVPEMASHAWVDVWLDGGWVTVDVTHACFASEKYCRIAVGRDYEAAAPVRGRRIGGLNETMDVNVRVSAQSALSAQQ</sequence>
<feature type="domain" description="Transglutaminase-like" evidence="1">
    <location>
        <begin position="156"/>
        <end position="218"/>
    </location>
</feature>
<comment type="caution">
    <text evidence="2">The sequence shown here is derived from an EMBL/GenBank/DDBJ whole genome shotgun (WGS) entry which is preliminary data.</text>
</comment>
<name>A0AAQ1GKE6_9BURK</name>
<protein>
    <submittedName>
        <fullName evidence="2">Transglutaminase-like enzyme, putative cysteine protease</fullName>
    </submittedName>
</protein>
<dbReference type="SUPFAM" id="SSF54001">
    <property type="entry name" value="Cysteine proteinases"/>
    <property type="match status" value="1"/>
</dbReference>
<gene>
    <name evidence="2" type="ORF">SAMN05216550_11582</name>
</gene>
<organism evidence="2 3">
    <name type="scientific">Paraburkholderia tropica</name>
    <dbReference type="NCBI Taxonomy" id="92647"/>
    <lineage>
        <taxon>Bacteria</taxon>
        <taxon>Pseudomonadati</taxon>
        <taxon>Pseudomonadota</taxon>
        <taxon>Betaproteobacteria</taxon>
        <taxon>Burkholderiales</taxon>
        <taxon>Burkholderiaceae</taxon>
        <taxon>Paraburkholderia</taxon>
    </lineage>
</organism>
<reference evidence="2 3" key="1">
    <citation type="submission" date="2016-10" db="EMBL/GenBank/DDBJ databases">
        <authorList>
            <person name="Varghese N."/>
            <person name="Submissions S."/>
        </authorList>
    </citation>
    <scope>NUCLEOTIDE SEQUENCE [LARGE SCALE GENOMIC DNA]</scope>
    <source>
        <strain evidence="2 3">LMG 22274</strain>
    </source>
</reference>
<dbReference type="RefSeq" id="WP_074985879.1">
    <property type="nucleotide sequence ID" value="NZ_CADFGN010000013.1"/>
</dbReference>
<evidence type="ECO:0000313" key="2">
    <source>
        <dbReference type="EMBL" id="SEK06328.1"/>
    </source>
</evidence>
<dbReference type="Gene3D" id="3.10.620.30">
    <property type="match status" value="1"/>
</dbReference>
<dbReference type="AlphaFoldDB" id="A0AAQ1GKE6"/>